<accession>A0ACB9AFI5</accession>
<protein>
    <submittedName>
        <fullName evidence="1">Uncharacterized protein</fullName>
    </submittedName>
</protein>
<organism evidence="1 2">
    <name type="scientific">Cichorium intybus</name>
    <name type="common">Chicory</name>
    <dbReference type="NCBI Taxonomy" id="13427"/>
    <lineage>
        <taxon>Eukaryota</taxon>
        <taxon>Viridiplantae</taxon>
        <taxon>Streptophyta</taxon>
        <taxon>Embryophyta</taxon>
        <taxon>Tracheophyta</taxon>
        <taxon>Spermatophyta</taxon>
        <taxon>Magnoliopsida</taxon>
        <taxon>eudicotyledons</taxon>
        <taxon>Gunneridae</taxon>
        <taxon>Pentapetalae</taxon>
        <taxon>asterids</taxon>
        <taxon>campanulids</taxon>
        <taxon>Asterales</taxon>
        <taxon>Asteraceae</taxon>
        <taxon>Cichorioideae</taxon>
        <taxon>Cichorieae</taxon>
        <taxon>Cichoriinae</taxon>
        <taxon>Cichorium</taxon>
    </lineage>
</organism>
<proteinExistence type="predicted"/>
<evidence type="ECO:0000313" key="1">
    <source>
        <dbReference type="EMBL" id="KAI3708488.1"/>
    </source>
</evidence>
<reference evidence="1 2" key="2">
    <citation type="journal article" date="2022" name="Mol. Ecol. Resour.">
        <title>The genomes of chicory, endive, great burdock and yacon provide insights into Asteraceae paleo-polyploidization history and plant inulin production.</title>
        <authorList>
            <person name="Fan W."/>
            <person name="Wang S."/>
            <person name="Wang H."/>
            <person name="Wang A."/>
            <person name="Jiang F."/>
            <person name="Liu H."/>
            <person name="Zhao H."/>
            <person name="Xu D."/>
            <person name="Zhang Y."/>
        </authorList>
    </citation>
    <scope>NUCLEOTIDE SEQUENCE [LARGE SCALE GENOMIC DNA]</scope>
    <source>
        <strain evidence="2">cv. Punajuju</strain>
        <tissue evidence="1">Leaves</tissue>
    </source>
</reference>
<keyword evidence="2" id="KW-1185">Reference proteome</keyword>
<evidence type="ECO:0000313" key="2">
    <source>
        <dbReference type="Proteomes" id="UP001055811"/>
    </source>
</evidence>
<comment type="caution">
    <text evidence="1">The sequence shown here is derived from an EMBL/GenBank/DDBJ whole genome shotgun (WGS) entry which is preliminary data.</text>
</comment>
<reference evidence="2" key="1">
    <citation type="journal article" date="2022" name="Mol. Ecol. Resour.">
        <title>The genomes of chicory, endive, great burdock and yacon provide insights into Asteraceae palaeo-polyploidization history and plant inulin production.</title>
        <authorList>
            <person name="Fan W."/>
            <person name="Wang S."/>
            <person name="Wang H."/>
            <person name="Wang A."/>
            <person name="Jiang F."/>
            <person name="Liu H."/>
            <person name="Zhao H."/>
            <person name="Xu D."/>
            <person name="Zhang Y."/>
        </authorList>
    </citation>
    <scope>NUCLEOTIDE SEQUENCE [LARGE SCALE GENOMIC DNA]</scope>
    <source>
        <strain evidence="2">cv. Punajuju</strain>
    </source>
</reference>
<sequence>MHEHRPCDDSNSVKGEEEDSSAEEDDQSFASDFGSSENWSDEEGATSPDDPWVHVQSPEKHETESTDKAFENNEETKEDDDNLKHANVWEDKNGKLREDDIEKSEPGIKESLIVDPKRSPSPNNEEINKSQTGEKGFDEPRQPIELILESSGLRKGESDENNLILNGVSDKLKTLLSKNTPIKEKLEGVGVDMRKEEERIEDLQKKAKMERRVTRSQRKILQRDPMLETREKRNWEMIDLTVDFEKSDTRLEEVGGSCGFVKGGRKEKTKGKLNACKTAVVIGNQ</sequence>
<dbReference type="EMBL" id="CM042015">
    <property type="protein sequence ID" value="KAI3708488.1"/>
    <property type="molecule type" value="Genomic_DNA"/>
</dbReference>
<name>A0ACB9AFI5_CICIN</name>
<gene>
    <name evidence="1" type="ORF">L2E82_37658</name>
</gene>
<dbReference type="Proteomes" id="UP001055811">
    <property type="component" value="Linkage Group LG07"/>
</dbReference>